<accession>A0ABM1BBU8</accession>
<organism evidence="1 2">
    <name type="scientific">Limulus polyphemus</name>
    <name type="common">Atlantic horseshoe crab</name>
    <dbReference type="NCBI Taxonomy" id="6850"/>
    <lineage>
        <taxon>Eukaryota</taxon>
        <taxon>Metazoa</taxon>
        <taxon>Ecdysozoa</taxon>
        <taxon>Arthropoda</taxon>
        <taxon>Chelicerata</taxon>
        <taxon>Merostomata</taxon>
        <taxon>Xiphosura</taxon>
        <taxon>Limulidae</taxon>
        <taxon>Limulus</taxon>
    </lineage>
</organism>
<keyword evidence="1" id="KW-1185">Reference proteome</keyword>
<gene>
    <name evidence="2" type="primary">LOC106463373</name>
</gene>
<dbReference type="Pfam" id="PF13450">
    <property type="entry name" value="NAD_binding_8"/>
    <property type="match status" value="1"/>
</dbReference>
<dbReference type="Proteomes" id="UP000694941">
    <property type="component" value="Unplaced"/>
</dbReference>
<dbReference type="PANTHER" id="PTHR43734:SF4">
    <property type="entry name" value="AMINE OXIDASE DOMAIN-CONTAINING PROTEIN"/>
    <property type="match status" value="1"/>
</dbReference>
<evidence type="ECO:0000313" key="1">
    <source>
        <dbReference type="Proteomes" id="UP000694941"/>
    </source>
</evidence>
<evidence type="ECO:0000313" key="2">
    <source>
        <dbReference type="RefSeq" id="XP_013778849.1"/>
    </source>
</evidence>
<dbReference type="InterPro" id="IPR036188">
    <property type="entry name" value="FAD/NAD-bd_sf"/>
</dbReference>
<dbReference type="RefSeq" id="XP_013778849.1">
    <property type="nucleotide sequence ID" value="XM_013923395.2"/>
</dbReference>
<name>A0ABM1BBU8_LIMPO</name>
<proteinExistence type="predicted"/>
<sequence length="497" mass="56067">MELSKEVDILIIGSGPTGLGAATRLHQLNHENWLMIDALDKPGGLAATDVTPEGFLFDIGGHVIFSHYKYFDDLLDHALGTGTENWAFHERISYVYTKGRYIPYPFQNNISQLPVEDQIECITGLIEAQLESATACGKPKTFDEWILRVMGKGIANIFMRPYNFKVWATPTTLMQCKWLGERVATVDVNRAIKNVLLKKADAGWGPNATFRFPQQGGTGAIWKAVASLLPKEKIKFSSKVIALNLHKKEVRLESGESFRYNKLLSTMPLDYTLKLVGKPELADQLKHNKTHIIGIGLRGHQPRVHANWIYYPEDNCPSYRATIFSKYGEGNAPPADRLLPTIQMGITPVNDNIVAPGPYWSIMVEVSESEHKPVNKDTIVYDTILGAINVGLMESEDEIVSIHYRKENHGYPIPHIDRDGVLEVALPWLKDHSVWSRGRFGSYKYEVANQDHSLMIGVEAINNMLYEEEEVSLCRPDYVNKGSVKNKIIYEPKMKQE</sequence>
<reference evidence="2" key="1">
    <citation type="submission" date="2025-08" db="UniProtKB">
        <authorList>
            <consortium name="RefSeq"/>
        </authorList>
    </citation>
    <scope>IDENTIFICATION</scope>
    <source>
        <tissue evidence="2">Muscle</tissue>
    </source>
</reference>
<dbReference type="SUPFAM" id="SSF51905">
    <property type="entry name" value="FAD/NAD(P)-binding domain"/>
    <property type="match status" value="1"/>
</dbReference>
<dbReference type="GeneID" id="106463373"/>
<protein>
    <submittedName>
        <fullName evidence="2">Uncharacterized protein LOC106463373</fullName>
    </submittedName>
</protein>
<dbReference type="Gene3D" id="3.50.50.60">
    <property type="entry name" value="FAD/NAD(P)-binding domain"/>
    <property type="match status" value="1"/>
</dbReference>
<dbReference type="PANTHER" id="PTHR43734">
    <property type="entry name" value="PHYTOENE DESATURASE"/>
    <property type="match status" value="1"/>
</dbReference>